<evidence type="ECO:0000256" key="1">
    <source>
        <dbReference type="PIRSR" id="PIRSR037847-1"/>
    </source>
</evidence>
<reference evidence="4 5" key="1">
    <citation type="journal article" date="2018" name="Nat. Biotechnol.">
        <title>A standardized bacterial taxonomy based on genome phylogeny substantially revises the tree of life.</title>
        <authorList>
            <person name="Parks D.H."/>
            <person name="Chuvochina M."/>
            <person name="Waite D.W."/>
            <person name="Rinke C."/>
            <person name="Skarshewski A."/>
            <person name="Chaumeil P.A."/>
            <person name="Hugenholtz P."/>
        </authorList>
    </citation>
    <scope>NUCLEOTIDE SEQUENCE [LARGE SCALE GENOMIC DNA]</scope>
    <source>
        <strain evidence="4">UBA12544</strain>
    </source>
</reference>
<dbReference type="InterPro" id="IPR026043">
    <property type="entry name" value="NadR"/>
</dbReference>
<dbReference type="InterPro" id="IPR036390">
    <property type="entry name" value="WH_DNA-bd_sf"/>
</dbReference>
<feature type="binding site" evidence="1">
    <location>
        <position position="145"/>
    </location>
    <ligand>
        <name>Ni(2+)</name>
        <dbReference type="ChEBI" id="CHEBI:49786"/>
    </ligand>
</feature>
<gene>
    <name evidence="4" type="ORF">DEA61_04585</name>
</gene>
<sequence>MTAKERREKILEILKAAKEPISGSELAKIFGVTRQIIVQDIAILRAKGSRIISTPQGYIVDLVREGTKKRVFAVKHGYERTEEELNLIVDNGGKVLDVIVEHPYYGELKGLLMLSSRYDVAKFMEVIKKEKAALLSSLTGGVHLHTVEAESDEALDRIEKALRDRGFLIEE</sequence>
<dbReference type="Pfam" id="PF08279">
    <property type="entry name" value="HTH_11"/>
    <property type="match status" value="1"/>
</dbReference>
<accession>A0A101E3X3</accession>
<evidence type="ECO:0000313" key="5">
    <source>
        <dbReference type="Proteomes" id="UP000264445"/>
    </source>
</evidence>
<dbReference type="SUPFAM" id="SSF75500">
    <property type="entry name" value="Putative transcriptional regulator TM1602, C-terminal domain"/>
    <property type="match status" value="1"/>
</dbReference>
<dbReference type="Proteomes" id="UP000264445">
    <property type="component" value="Unassembled WGS sequence"/>
</dbReference>
<evidence type="ECO:0000313" key="4">
    <source>
        <dbReference type="EMBL" id="HBT49109.1"/>
    </source>
</evidence>
<dbReference type="PANTHER" id="PTHR40068:SF1">
    <property type="entry name" value="TRANSCRIPTION REPRESSOR NIAR-RELATED"/>
    <property type="match status" value="1"/>
</dbReference>
<keyword evidence="1" id="KW-0479">Metal-binding</keyword>
<dbReference type="PANTHER" id="PTHR40068">
    <property type="entry name" value="TRANSCRIPTION REPRESSOR NIAR-RELATED"/>
    <property type="match status" value="1"/>
</dbReference>
<feature type="domain" description="Helix-turn-helix type 11" evidence="3">
    <location>
        <begin position="6"/>
        <end position="59"/>
    </location>
</feature>
<feature type="binding site" evidence="1">
    <location>
        <position position="76"/>
    </location>
    <ligand>
        <name>Ni(2+)</name>
        <dbReference type="ChEBI" id="CHEBI:49786"/>
    </ligand>
</feature>
<dbReference type="Pfam" id="PF02829">
    <property type="entry name" value="3H"/>
    <property type="match status" value="1"/>
</dbReference>
<organism evidence="4 5">
    <name type="scientific">Caldanaerobacter subterraneus</name>
    <dbReference type="NCBI Taxonomy" id="911092"/>
    <lineage>
        <taxon>Bacteria</taxon>
        <taxon>Bacillati</taxon>
        <taxon>Bacillota</taxon>
        <taxon>Clostridia</taxon>
        <taxon>Thermoanaerobacterales</taxon>
        <taxon>Thermoanaerobacteraceae</taxon>
        <taxon>Caldanaerobacter</taxon>
    </lineage>
</organism>
<dbReference type="InterPro" id="IPR035922">
    <property type="entry name" value="3H_dom_sf"/>
</dbReference>
<feature type="binding site" evidence="1">
    <location>
        <position position="84"/>
    </location>
    <ligand>
        <name>Ni(2+)</name>
        <dbReference type="ChEBI" id="CHEBI:49786"/>
    </ligand>
</feature>
<dbReference type="InterPro" id="IPR013196">
    <property type="entry name" value="HTH_11"/>
</dbReference>
<dbReference type="InterPro" id="IPR004173">
    <property type="entry name" value="3H_domain"/>
</dbReference>
<evidence type="ECO:0000259" key="2">
    <source>
        <dbReference type="Pfam" id="PF02829"/>
    </source>
</evidence>
<dbReference type="PIRSF" id="PIRSF037847">
    <property type="entry name" value="NiaR"/>
    <property type="match status" value="1"/>
</dbReference>
<dbReference type="RefSeq" id="WP_011024946.1">
    <property type="nucleotide sequence ID" value="NZ_DOLB01000080.1"/>
</dbReference>
<dbReference type="Gene3D" id="3.30.1340.20">
    <property type="entry name" value="3H domain"/>
    <property type="match status" value="1"/>
</dbReference>
<keyword evidence="1" id="KW-0533">Nickel</keyword>
<proteinExistence type="predicted"/>
<dbReference type="GO" id="GO:0046872">
    <property type="term" value="F:metal ion binding"/>
    <property type="evidence" value="ECO:0007669"/>
    <property type="project" value="UniProtKB-KW"/>
</dbReference>
<dbReference type="Gene3D" id="1.10.10.10">
    <property type="entry name" value="Winged helix-like DNA-binding domain superfamily/Winged helix DNA-binding domain"/>
    <property type="match status" value="1"/>
</dbReference>
<dbReference type="EMBL" id="DOLB01000080">
    <property type="protein sequence ID" value="HBT49109.1"/>
    <property type="molecule type" value="Genomic_DNA"/>
</dbReference>
<dbReference type="OMA" id="ACFHTPE"/>
<dbReference type="InterPro" id="IPR036388">
    <property type="entry name" value="WH-like_DNA-bd_sf"/>
</dbReference>
<feature type="binding site" evidence="1">
    <location>
        <position position="143"/>
    </location>
    <ligand>
        <name>Ni(2+)</name>
        <dbReference type="ChEBI" id="CHEBI:49786"/>
    </ligand>
</feature>
<dbReference type="AlphaFoldDB" id="A0A101E3X3"/>
<comment type="caution">
    <text evidence="4">The sequence shown here is derived from an EMBL/GenBank/DDBJ whole genome shotgun (WGS) entry which is preliminary data.</text>
</comment>
<dbReference type="SUPFAM" id="SSF46785">
    <property type="entry name" value="Winged helix' DNA-binding domain"/>
    <property type="match status" value="1"/>
</dbReference>
<protein>
    <submittedName>
        <fullName evidence="4">Transcription repressor NadR</fullName>
    </submittedName>
</protein>
<evidence type="ECO:0000259" key="3">
    <source>
        <dbReference type="Pfam" id="PF08279"/>
    </source>
</evidence>
<feature type="domain" description="3H" evidence="2">
    <location>
        <begin position="72"/>
        <end position="168"/>
    </location>
</feature>
<name>A0A101E3X3_9THEO</name>